<evidence type="ECO:0000313" key="2">
    <source>
        <dbReference type="Proteomes" id="UP001296993"/>
    </source>
</evidence>
<comment type="caution">
    <text evidence="1">The sequence shown here is derived from an EMBL/GenBank/DDBJ whole genome shotgun (WGS) entry which is preliminary data.</text>
</comment>
<protein>
    <submittedName>
        <fullName evidence="1">Uncharacterized protein</fullName>
    </submittedName>
</protein>
<dbReference type="RefSeq" id="WP_209998204.1">
    <property type="nucleotide sequence ID" value="NZ_BAAAJY010000010.1"/>
</dbReference>
<dbReference type="EMBL" id="JAGIOF010000001">
    <property type="protein sequence ID" value="MBP2386826.1"/>
    <property type="molecule type" value="Genomic_DNA"/>
</dbReference>
<reference evidence="1 2" key="1">
    <citation type="submission" date="2021-03" db="EMBL/GenBank/DDBJ databases">
        <title>Sequencing the genomes of 1000 actinobacteria strains.</title>
        <authorList>
            <person name="Klenk H.-P."/>
        </authorList>
    </citation>
    <scope>NUCLEOTIDE SEQUENCE [LARGE SCALE GENOMIC DNA]</scope>
    <source>
        <strain evidence="1 2">DSM 15797</strain>
    </source>
</reference>
<organism evidence="1 2">
    <name type="scientific">Paeniglutamicibacter kerguelensis</name>
    <dbReference type="NCBI Taxonomy" id="254788"/>
    <lineage>
        <taxon>Bacteria</taxon>
        <taxon>Bacillati</taxon>
        <taxon>Actinomycetota</taxon>
        <taxon>Actinomycetes</taxon>
        <taxon>Micrococcales</taxon>
        <taxon>Micrococcaceae</taxon>
        <taxon>Paeniglutamicibacter</taxon>
    </lineage>
</organism>
<proteinExistence type="predicted"/>
<dbReference type="Proteomes" id="UP001296993">
    <property type="component" value="Unassembled WGS sequence"/>
</dbReference>
<keyword evidence="2" id="KW-1185">Reference proteome</keyword>
<evidence type="ECO:0000313" key="1">
    <source>
        <dbReference type="EMBL" id="MBP2386826.1"/>
    </source>
</evidence>
<gene>
    <name evidence="1" type="ORF">JOF47_002337</name>
</gene>
<name>A0ABS4XED9_9MICC</name>
<sequence>MLIGFGAPILLAAGPVYLLLVDEIGRMAKFVDARAGRMLRMPPGTGRRRQP</sequence>
<accession>A0ABS4XED9</accession>